<evidence type="ECO:0000313" key="2">
    <source>
        <dbReference type="EMBL" id="MCZ0926567.1"/>
    </source>
</evidence>
<dbReference type="Gene3D" id="3.50.14.10">
    <property type="entry name" value="Replication terminator Tus, domain 1 superfamily/Replication terminator Tus"/>
    <property type="match status" value="1"/>
</dbReference>
<protein>
    <submittedName>
        <fullName evidence="2">DNA replication terminus site-binding protein</fullName>
    </submittedName>
</protein>
<dbReference type="EMBL" id="JAKNQU010000002">
    <property type="protein sequence ID" value="MCZ0926567.1"/>
    <property type="molecule type" value="Genomic_DNA"/>
</dbReference>
<evidence type="ECO:0000256" key="1">
    <source>
        <dbReference type="SAM" id="MobiDB-lite"/>
    </source>
</evidence>
<dbReference type="RefSeq" id="WP_268901362.1">
    <property type="nucleotide sequence ID" value="NZ_JAKNQT010000001.1"/>
</dbReference>
<sequence>MTVSDYPAYHLMQHLERCFDDLMAALDVLATQYATQCPPTWMLSPMADSSPDGFRTALFDVWHQTGQDGRETRNYLGIVVANEALIDAARNVNAAKDAFHAGLQKIKSTTPKALSDTKAQLTTRHPDVNQVLRKEGLARLHLKQCWRQLPIADAEVAKVRFAWYQSGRSIKRITVRDAEQKLLRLDTDAPHIKIQLRRLAGLPSEEPLAQVQTQAPLMRANLFFSHPLADGHTRRALNVSMPLFVPNERLGMPDIKAPPTHPQPQRTRATRSDEKLESEVFLPSLRVYRYR</sequence>
<accession>A0ABT4ISC6</accession>
<reference evidence="2 3" key="1">
    <citation type="submission" date="2022-02" db="EMBL/GenBank/DDBJ databases">
        <title>Study of halophilic communities from a Mexican lake.</title>
        <authorList>
            <person name="Hernandez-Soto L.M."/>
            <person name="Martinez-Abarca F."/>
            <person name="Ramirez-Saad H.C."/>
            <person name="Aguirre-Garrido J.F."/>
        </authorList>
    </citation>
    <scope>NUCLEOTIDE SEQUENCE [LARGE SCALE GENOMIC DNA]</scope>
    <source>
        <strain evidence="2 3">Hjan13</strain>
    </source>
</reference>
<keyword evidence="3" id="KW-1185">Reference proteome</keyword>
<dbReference type="InterPro" id="IPR036381">
    <property type="entry name" value="Tus_dom1"/>
</dbReference>
<evidence type="ECO:0000313" key="3">
    <source>
        <dbReference type="Proteomes" id="UP001321125"/>
    </source>
</evidence>
<comment type="caution">
    <text evidence="2">The sequence shown here is derived from an EMBL/GenBank/DDBJ whole genome shotgun (WGS) entry which is preliminary data.</text>
</comment>
<dbReference type="Proteomes" id="UP001321125">
    <property type="component" value="Unassembled WGS sequence"/>
</dbReference>
<gene>
    <name evidence="2" type="ORF">L0635_05685</name>
</gene>
<organism evidence="2 3">
    <name type="scientific">Vreelandella janggokensis</name>
    <dbReference type="NCBI Taxonomy" id="370767"/>
    <lineage>
        <taxon>Bacteria</taxon>
        <taxon>Pseudomonadati</taxon>
        <taxon>Pseudomonadota</taxon>
        <taxon>Gammaproteobacteria</taxon>
        <taxon>Oceanospirillales</taxon>
        <taxon>Halomonadaceae</taxon>
        <taxon>Vreelandella</taxon>
    </lineage>
</organism>
<name>A0ABT4ISC6_9GAMM</name>
<feature type="region of interest" description="Disordered" evidence="1">
    <location>
        <begin position="250"/>
        <end position="276"/>
    </location>
</feature>
<proteinExistence type="predicted"/>